<dbReference type="Gene3D" id="3.30.2310.20">
    <property type="entry name" value="RelE-like"/>
    <property type="match status" value="1"/>
</dbReference>
<sequence length="95" mass="10801">MAWRTAELADSDLEWIAVTGIEQFGVRQSRNYIAKIVEMFDTLSANPLLGMERTSANGPVRLMPSGRHHILYVVEDEDVVILRIVHALQNWPDLI</sequence>
<dbReference type="RefSeq" id="WP_254675229.1">
    <property type="nucleotide sequence ID" value="NZ_JAMWDU010000005.1"/>
</dbReference>
<reference evidence="2" key="1">
    <citation type="submission" date="2022-06" db="EMBL/GenBank/DDBJ databases">
        <title>Devosia sp. XJ19-45 genome assembly.</title>
        <authorList>
            <person name="Li B."/>
            <person name="Cai M."/>
            <person name="Nie G."/>
            <person name="Li W."/>
        </authorList>
    </citation>
    <scope>NUCLEOTIDE SEQUENCE</scope>
    <source>
        <strain evidence="2">XJ19-45</strain>
    </source>
</reference>
<dbReference type="AlphaFoldDB" id="A0A9Q4FTX7"/>
<organism evidence="2 3">
    <name type="scientific">Devosia ureilytica</name>
    <dbReference type="NCBI Taxonomy" id="2952754"/>
    <lineage>
        <taxon>Bacteria</taxon>
        <taxon>Pseudomonadati</taxon>
        <taxon>Pseudomonadota</taxon>
        <taxon>Alphaproteobacteria</taxon>
        <taxon>Hyphomicrobiales</taxon>
        <taxon>Devosiaceae</taxon>
        <taxon>Devosia</taxon>
    </lineage>
</organism>
<protein>
    <submittedName>
        <fullName evidence="2">Type II toxin-antitoxin system RelE/ParE family toxin</fullName>
    </submittedName>
</protein>
<dbReference type="InterPro" id="IPR007712">
    <property type="entry name" value="RelE/ParE_toxin"/>
</dbReference>
<dbReference type="Pfam" id="PF05016">
    <property type="entry name" value="ParE_toxin"/>
    <property type="match status" value="1"/>
</dbReference>
<dbReference type="EMBL" id="JAMWDU010000005">
    <property type="protein sequence ID" value="MCP8888160.1"/>
    <property type="molecule type" value="Genomic_DNA"/>
</dbReference>
<keyword evidence="3" id="KW-1185">Reference proteome</keyword>
<comment type="caution">
    <text evidence="2">The sequence shown here is derived from an EMBL/GenBank/DDBJ whole genome shotgun (WGS) entry which is preliminary data.</text>
</comment>
<proteinExistence type="predicted"/>
<accession>A0A9Q4FTX7</accession>
<evidence type="ECO:0000313" key="3">
    <source>
        <dbReference type="Proteomes" id="UP001060275"/>
    </source>
</evidence>
<dbReference type="InterPro" id="IPR035093">
    <property type="entry name" value="RelE/ParE_toxin_dom_sf"/>
</dbReference>
<gene>
    <name evidence="2" type="ORF">NF348_13645</name>
</gene>
<name>A0A9Q4FTX7_9HYPH</name>
<dbReference type="Proteomes" id="UP001060275">
    <property type="component" value="Unassembled WGS sequence"/>
</dbReference>
<evidence type="ECO:0000256" key="1">
    <source>
        <dbReference type="ARBA" id="ARBA00022649"/>
    </source>
</evidence>
<evidence type="ECO:0000313" key="2">
    <source>
        <dbReference type="EMBL" id="MCP8888160.1"/>
    </source>
</evidence>
<keyword evidence="1" id="KW-1277">Toxin-antitoxin system</keyword>